<keyword evidence="9" id="KW-1185">Reference proteome</keyword>
<dbReference type="GO" id="GO:0005902">
    <property type="term" value="C:microvillus"/>
    <property type="evidence" value="ECO:0007669"/>
    <property type="project" value="TreeGrafter"/>
</dbReference>
<dbReference type="GO" id="GO:0000146">
    <property type="term" value="F:microfilament motor activity"/>
    <property type="evidence" value="ECO:0007669"/>
    <property type="project" value="TreeGrafter"/>
</dbReference>
<name>A0A3B5M6Y2_9TELE</name>
<dbReference type="GO" id="GO:0051015">
    <property type="term" value="F:actin filament binding"/>
    <property type="evidence" value="ECO:0007669"/>
    <property type="project" value="TreeGrafter"/>
</dbReference>
<dbReference type="PROSITE" id="PS51456">
    <property type="entry name" value="MYOSIN_MOTOR"/>
    <property type="match status" value="1"/>
</dbReference>
<sequence>MEVKTSLLDNMIGVGDMVLLEPLTEDSFLENLKKRFDHNEIYTYIGSVVISLNPYRSLPIYTPDKVEEYRNRNFYELSPHIHIKRNLKLFIITQCLIIIGEQKASKLVMSYVAAVCGKGQEVNKVKEQLLQSNPVLEAFGNAKTVRNDNSSRFSLY</sequence>
<dbReference type="InterPro" id="IPR001609">
    <property type="entry name" value="Myosin_head_motor_dom-like"/>
</dbReference>
<comment type="similarity">
    <text evidence="6">Belongs to the TRAFAC class myosin-kinesin ATPase superfamily. Myosin family.</text>
</comment>
<comment type="caution">
    <text evidence="6">Lacks conserved residue(s) required for the propagation of feature annotation.</text>
</comment>
<dbReference type="AlphaFoldDB" id="A0A3B5M6Y2"/>
<evidence type="ECO:0000256" key="6">
    <source>
        <dbReference type="PROSITE-ProRule" id="PRU00782"/>
    </source>
</evidence>
<dbReference type="GO" id="GO:0006897">
    <property type="term" value="P:endocytosis"/>
    <property type="evidence" value="ECO:0007669"/>
    <property type="project" value="TreeGrafter"/>
</dbReference>
<dbReference type="SUPFAM" id="SSF52540">
    <property type="entry name" value="P-loop containing nucleoside triphosphate hydrolases"/>
    <property type="match status" value="1"/>
</dbReference>
<evidence type="ECO:0000313" key="9">
    <source>
        <dbReference type="Proteomes" id="UP000261380"/>
    </source>
</evidence>
<evidence type="ECO:0000259" key="7">
    <source>
        <dbReference type="PROSITE" id="PS51456"/>
    </source>
</evidence>
<keyword evidence="2" id="KW-0067">ATP-binding</keyword>
<evidence type="ECO:0000256" key="5">
    <source>
        <dbReference type="ARBA" id="ARBA00023203"/>
    </source>
</evidence>
<evidence type="ECO:0000256" key="4">
    <source>
        <dbReference type="ARBA" id="ARBA00023175"/>
    </source>
</evidence>
<dbReference type="GO" id="GO:0016459">
    <property type="term" value="C:myosin complex"/>
    <property type="evidence" value="ECO:0007669"/>
    <property type="project" value="UniProtKB-KW"/>
</dbReference>
<dbReference type="GO" id="GO:0005524">
    <property type="term" value="F:ATP binding"/>
    <property type="evidence" value="ECO:0007669"/>
    <property type="project" value="UniProtKB-KW"/>
</dbReference>
<keyword evidence="1" id="KW-0547">Nucleotide-binding</keyword>
<keyword evidence="5 6" id="KW-0009">Actin-binding</keyword>
<reference evidence="8" key="1">
    <citation type="submission" date="2025-08" db="UniProtKB">
        <authorList>
            <consortium name="Ensembl"/>
        </authorList>
    </citation>
    <scope>IDENTIFICATION</scope>
</reference>
<dbReference type="GO" id="GO:0005886">
    <property type="term" value="C:plasma membrane"/>
    <property type="evidence" value="ECO:0007669"/>
    <property type="project" value="TreeGrafter"/>
</dbReference>
<keyword evidence="4" id="KW-0505">Motor protein</keyword>
<keyword evidence="3 6" id="KW-0518">Myosin</keyword>
<evidence type="ECO:0000256" key="2">
    <source>
        <dbReference type="ARBA" id="ARBA00022840"/>
    </source>
</evidence>
<feature type="domain" description="Myosin motor" evidence="7">
    <location>
        <begin position="12"/>
        <end position="156"/>
    </location>
</feature>
<dbReference type="GeneTree" id="ENSGT00940000155752"/>
<dbReference type="PANTHER" id="PTHR13140:SF802">
    <property type="entry name" value="UNCONVENTIONAL MYOSIN-IB ISOFORM X1"/>
    <property type="match status" value="1"/>
</dbReference>
<dbReference type="Proteomes" id="UP000261380">
    <property type="component" value="Unplaced"/>
</dbReference>
<dbReference type="Pfam" id="PF00063">
    <property type="entry name" value="Myosin_head"/>
    <property type="match status" value="1"/>
</dbReference>
<dbReference type="GO" id="GO:0007015">
    <property type="term" value="P:actin filament organization"/>
    <property type="evidence" value="ECO:0007669"/>
    <property type="project" value="TreeGrafter"/>
</dbReference>
<dbReference type="STRING" id="32473.ENSXCOP00000019230"/>
<dbReference type="InterPro" id="IPR036961">
    <property type="entry name" value="Kinesin_motor_dom_sf"/>
</dbReference>
<evidence type="ECO:0000256" key="1">
    <source>
        <dbReference type="ARBA" id="ARBA00022741"/>
    </source>
</evidence>
<dbReference type="InterPro" id="IPR027417">
    <property type="entry name" value="P-loop_NTPase"/>
</dbReference>
<evidence type="ECO:0000313" key="8">
    <source>
        <dbReference type="Ensembl" id="ENSXCOP00000019230.1"/>
    </source>
</evidence>
<dbReference type="GO" id="GO:0005737">
    <property type="term" value="C:cytoplasm"/>
    <property type="evidence" value="ECO:0007669"/>
    <property type="project" value="TreeGrafter"/>
</dbReference>
<dbReference type="Ensembl" id="ENSXCOT00000019467.1">
    <property type="protein sequence ID" value="ENSXCOP00000019230.1"/>
    <property type="gene ID" value="ENSXCOG00000014455.1"/>
</dbReference>
<dbReference type="Gene3D" id="3.40.850.10">
    <property type="entry name" value="Kinesin motor domain"/>
    <property type="match status" value="1"/>
</dbReference>
<evidence type="ECO:0000256" key="3">
    <source>
        <dbReference type="ARBA" id="ARBA00023123"/>
    </source>
</evidence>
<dbReference type="PRINTS" id="PR00193">
    <property type="entry name" value="MYOSINHEAVY"/>
</dbReference>
<protein>
    <recommendedName>
        <fullName evidence="7">Myosin motor domain-containing protein</fullName>
    </recommendedName>
</protein>
<proteinExistence type="inferred from homology"/>
<dbReference type="PANTHER" id="PTHR13140">
    <property type="entry name" value="MYOSIN"/>
    <property type="match status" value="1"/>
</dbReference>
<reference evidence="8" key="2">
    <citation type="submission" date="2025-09" db="UniProtKB">
        <authorList>
            <consortium name="Ensembl"/>
        </authorList>
    </citation>
    <scope>IDENTIFICATION</scope>
</reference>
<accession>A0A3B5M6Y2</accession>
<dbReference type="GO" id="GO:0005903">
    <property type="term" value="C:brush border"/>
    <property type="evidence" value="ECO:0007669"/>
    <property type="project" value="TreeGrafter"/>
</dbReference>
<dbReference type="GO" id="GO:0030048">
    <property type="term" value="P:actin filament-based movement"/>
    <property type="evidence" value="ECO:0007669"/>
    <property type="project" value="TreeGrafter"/>
</dbReference>
<organism evidence="8 9">
    <name type="scientific">Xiphophorus couchianus</name>
    <name type="common">Monterrey platyfish</name>
    <dbReference type="NCBI Taxonomy" id="32473"/>
    <lineage>
        <taxon>Eukaryota</taxon>
        <taxon>Metazoa</taxon>
        <taxon>Chordata</taxon>
        <taxon>Craniata</taxon>
        <taxon>Vertebrata</taxon>
        <taxon>Euteleostomi</taxon>
        <taxon>Actinopterygii</taxon>
        <taxon>Neopterygii</taxon>
        <taxon>Teleostei</taxon>
        <taxon>Neoteleostei</taxon>
        <taxon>Acanthomorphata</taxon>
        <taxon>Ovalentaria</taxon>
        <taxon>Atherinomorphae</taxon>
        <taxon>Cyprinodontiformes</taxon>
        <taxon>Poeciliidae</taxon>
        <taxon>Poeciliinae</taxon>
        <taxon>Xiphophorus</taxon>
    </lineage>
</organism>